<dbReference type="VEuPathDB" id="MicrosporidiaDB:CWI39_1739p0010"/>
<dbReference type="InterPro" id="IPR028361">
    <property type="entry name" value="GPI_transamidase"/>
</dbReference>
<dbReference type="Pfam" id="PF01650">
    <property type="entry name" value="Peptidase_C13"/>
    <property type="match status" value="1"/>
</dbReference>
<evidence type="ECO:0000313" key="6">
    <source>
        <dbReference type="Proteomes" id="UP000291404"/>
    </source>
</evidence>
<dbReference type="AlphaFoldDB" id="A0A4Q9LAH5"/>
<dbReference type="PANTHER" id="PTHR48067:SF1">
    <property type="entry name" value="GPI-ANCHOR TRANSAMIDASE"/>
    <property type="match status" value="1"/>
</dbReference>
<accession>A0A4Q9LAH5</accession>
<dbReference type="GO" id="GO:0006508">
    <property type="term" value="P:proteolysis"/>
    <property type="evidence" value="ECO:0007669"/>
    <property type="project" value="InterPro"/>
</dbReference>
<keyword evidence="3" id="KW-0337">GPI-anchor biosynthesis</keyword>
<sequence length="507" mass="59487">MKYKIFFLIKYVLTKNIAILINGSRYFHNYRHTSNILAFYSALKQNGFEDTEILIVSYEDITKDPRNIYDKIYFNPKKHFEKIDIIPFNLTINNILNVLYCKNSKLYDLDETSNVFIYMCGHGGEGYIKLCNREYLLYPDIKKAIMYICKRAGKVLFINDTCQAESIFDGLSHIDNLYLVASSKRNEPSISTQNCSNIGPSLIDNFPYKFLEIIDNCIGLDLNVFFDLFDFESVMSHVIHSNDSRFKVKDFFVQRREKELFLFMDSVILRYYSGQVGCIVDIEVLRNKNKMRKKKIWKEENRERRVIATVKIDDLLRSINHLLFMEDQKLLFKIETLKEITKEGKIFMRDEEMVIKMGNATVFLEGISVCKYFGIIDDKRGILGIRHLKTVNDSSRWSKKGGVRPPDEAVFFYIQDRNVFWGAEDVCQHCNTSRKTELGLVFNCGVEIIPYVMTWDGIVQKYRKNYAKRAQINMDNKAYTKSIRVIWIIQGARMQEKLTPSLKQVEK</sequence>
<organism evidence="5 6">
    <name type="scientific">Hamiltosporidium magnivora</name>
    <dbReference type="NCBI Taxonomy" id="148818"/>
    <lineage>
        <taxon>Eukaryota</taxon>
        <taxon>Fungi</taxon>
        <taxon>Fungi incertae sedis</taxon>
        <taxon>Microsporidia</taxon>
        <taxon>Dubosqiidae</taxon>
        <taxon>Hamiltosporidium</taxon>
    </lineage>
</organism>
<reference evidence="5 6" key="1">
    <citation type="submission" date="2017-12" db="EMBL/GenBank/DDBJ databases">
        <authorList>
            <person name="Pombert J.-F."/>
            <person name="Haag K.L."/>
            <person name="Ebert D."/>
        </authorList>
    </citation>
    <scope>NUCLEOTIDE SEQUENCE [LARGE SCALE GENOMIC DNA]</scope>
    <source>
        <strain evidence="5">BE-OM-2</strain>
    </source>
</reference>
<comment type="pathway">
    <text evidence="1">Glycolipid biosynthesis; glycosylphosphatidylinositol-anchor biosynthesis.</text>
</comment>
<dbReference type="VEuPathDB" id="MicrosporidiaDB:CWI36_0727p0010"/>
<dbReference type="GO" id="GO:0003923">
    <property type="term" value="F:GPI-anchor transamidase activity"/>
    <property type="evidence" value="ECO:0007669"/>
    <property type="project" value="InterPro"/>
</dbReference>
<evidence type="ECO:0000256" key="3">
    <source>
        <dbReference type="ARBA" id="ARBA00022502"/>
    </source>
</evidence>
<evidence type="ECO:0000256" key="4">
    <source>
        <dbReference type="ARBA" id="ARBA00022729"/>
    </source>
</evidence>
<dbReference type="GO" id="GO:0042765">
    <property type="term" value="C:GPI-anchor transamidase complex"/>
    <property type="evidence" value="ECO:0007669"/>
    <property type="project" value="InterPro"/>
</dbReference>
<dbReference type="Gene3D" id="3.40.50.1460">
    <property type="match status" value="1"/>
</dbReference>
<proteinExistence type="inferred from homology"/>
<evidence type="ECO:0000256" key="1">
    <source>
        <dbReference type="ARBA" id="ARBA00004687"/>
    </source>
</evidence>
<dbReference type="Proteomes" id="UP000291404">
    <property type="component" value="Unassembled WGS sequence"/>
</dbReference>
<dbReference type="PRINTS" id="PR00776">
    <property type="entry name" value="HEMOGLOBNASE"/>
</dbReference>
<dbReference type="GO" id="GO:0006506">
    <property type="term" value="P:GPI anchor biosynthetic process"/>
    <property type="evidence" value="ECO:0007669"/>
    <property type="project" value="UniProtKB-UniPathway"/>
</dbReference>
<comment type="similarity">
    <text evidence="2">Belongs to the peptidase C13 family.</text>
</comment>
<keyword evidence="4" id="KW-0732">Signal</keyword>
<name>A0A4Q9LAH5_9MICR</name>
<dbReference type="EMBL" id="PITI01000727">
    <property type="protein sequence ID" value="TBU04684.1"/>
    <property type="molecule type" value="Genomic_DNA"/>
</dbReference>
<keyword evidence="6" id="KW-1185">Reference proteome</keyword>
<comment type="caution">
    <text evidence="5">The sequence shown here is derived from an EMBL/GenBank/DDBJ whole genome shotgun (WGS) entry which is preliminary data.</text>
</comment>
<evidence type="ECO:0000313" key="5">
    <source>
        <dbReference type="EMBL" id="TBU04684.1"/>
    </source>
</evidence>
<dbReference type="STRING" id="148818.A0A4Q9LAH5"/>
<dbReference type="UniPathway" id="UPA00196"/>
<gene>
    <name evidence="5" type="ORF">CWI36_0727p0010</name>
</gene>
<dbReference type="GO" id="GO:0016255">
    <property type="term" value="P:attachment of GPI anchor to protein"/>
    <property type="evidence" value="ECO:0007669"/>
    <property type="project" value="InterPro"/>
</dbReference>
<dbReference type="InterPro" id="IPR001096">
    <property type="entry name" value="Peptidase_C13"/>
</dbReference>
<dbReference type="PANTHER" id="PTHR48067">
    <property type="entry name" value="GPI-ANCHOR TRANSAMIDASE"/>
    <property type="match status" value="1"/>
</dbReference>
<evidence type="ECO:0000256" key="2">
    <source>
        <dbReference type="ARBA" id="ARBA00009941"/>
    </source>
</evidence>
<protein>
    <submittedName>
        <fullName evidence="5">C13-like peptidase</fullName>
    </submittedName>
</protein>